<evidence type="ECO:0000256" key="1">
    <source>
        <dbReference type="ARBA" id="ARBA00001961"/>
    </source>
</evidence>
<evidence type="ECO:0000256" key="3">
    <source>
        <dbReference type="ARBA" id="ARBA00022964"/>
    </source>
</evidence>
<dbReference type="PANTHER" id="PTHR10869:SF226">
    <property type="entry name" value="PROLYL 4-HYDROXYLASE ALPHA SUBUNIT DOMAIN-CONTAINING PROTEIN"/>
    <property type="match status" value="1"/>
</dbReference>
<keyword evidence="2" id="KW-0479">Metal-binding</keyword>
<evidence type="ECO:0000256" key="4">
    <source>
        <dbReference type="ARBA" id="ARBA00023002"/>
    </source>
</evidence>
<organism evidence="7 8">
    <name type="scientific">Fragilariopsis cylindrus CCMP1102</name>
    <dbReference type="NCBI Taxonomy" id="635003"/>
    <lineage>
        <taxon>Eukaryota</taxon>
        <taxon>Sar</taxon>
        <taxon>Stramenopiles</taxon>
        <taxon>Ochrophyta</taxon>
        <taxon>Bacillariophyta</taxon>
        <taxon>Bacillariophyceae</taxon>
        <taxon>Bacillariophycidae</taxon>
        <taxon>Bacillariales</taxon>
        <taxon>Bacillariaceae</taxon>
        <taxon>Fragilariopsis</taxon>
    </lineage>
</organism>
<dbReference type="SMART" id="SM00702">
    <property type="entry name" value="P4Hc"/>
    <property type="match status" value="1"/>
</dbReference>
<dbReference type="InParanoid" id="A0A1E7ETR3"/>
<dbReference type="Pfam" id="PF13640">
    <property type="entry name" value="2OG-FeII_Oxy_3"/>
    <property type="match status" value="1"/>
</dbReference>
<name>A0A1E7ETR3_9STRA</name>
<keyword evidence="5" id="KW-0408">Iron</keyword>
<accession>A0A1E7ETR3</accession>
<sequence length="321" mass="35466">MTTTTIAAPETVAVGPRIPINENFPGLKKVYSNPDIFVINNFLDDPYCNDLIDRALEKKLERSPVAYAGWTDDFKDLVEISSKGPVAWISLVSAWFQVKDNGGSQLDLVVHSLQNYAIVFVLVTALIGLFTYSRAEGLKSLRTSTSTTIDDLSNPSSGAREFVRQSAKLFYYPGDDDDDDITSSQSSILQQEAALFEAPTVIKYEKDQILAPHYDANRSAEIEDANRGGQTLATLLVYLNDVEKGGLTRFGKLLSSSAATNTINNALLFFPADRNGQFDARTEHEGMAAIDEKWIARIWKHKRRVPSPFGLSESTLSNSID</sequence>
<evidence type="ECO:0000259" key="6">
    <source>
        <dbReference type="SMART" id="SM00702"/>
    </source>
</evidence>
<dbReference type="GO" id="GO:0005506">
    <property type="term" value="F:iron ion binding"/>
    <property type="evidence" value="ECO:0007669"/>
    <property type="project" value="InterPro"/>
</dbReference>
<dbReference type="Gene3D" id="2.60.120.620">
    <property type="entry name" value="q2cbj1_9rhob like domain"/>
    <property type="match status" value="1"/>
</dbReference>
<dbReference type="AlphaFoldDB" id="A0A1E7ETR3"/>
<evidence type="ECO:0000256" key="5">
    <source>
        <dbReference type="ARBA" id="ARBA00023004"/>
    </source>
</evidence>
<feature type="domain" description="Prolyl 4-hydroxylase alpha subunit" evidence="6">
    <location>
        <begin position="34"/>
        <end position="301"/>
    </location>
</feature>
<proteinExistence type="predicted"/>
<dbReference type="Proteomes" id="UP000095751">
    <property type="component" value="Unassembled WGS sequence"/>
</dbReference>
<dbReference type="GO" id="GO:0005783">
    <property type="term" value="C:endoplasmic reticulum"/>
    <property type="evidence" value="ECO:0007669"/>
    <property type="project" value="TreeGrafter"/>
</dbReference>
<keyword evidence="4" id="KW-0560">Oxidoreductase</keyword>
<evidence type="ECO:0000256" key="2">
    <source>
        <dbReference type="ARBA" id="ARBA00022723"/>
    </source>
</evidence>
<evidence type="ECO:0000313" key="7">
    <source>
        <dbReference type="EMBL" id="OEU08943.1"/>
    </source>
</evidence>
<keyword evidence="8" id="KW-1185">Reference proteome</keyword>
<dbReference type="EMBL" id="KV784378">
    <property type="protein sequence ID" value="OEU08943.1"/>
    <property type="molecule type" value="Genomic_DNA"/>
</dbReference>
<dbReference type="GO" id="GO:0004656">
    <property type="term" value="F:procollagen-proline 4-dioxygenase activity"/>
    <property type="evidence" value="ECO:0007669"/>
    <property type="project" value="TreeGrafter"/>
</dbReference>
<dbReference type="KEGG" id="fcy:FRACYDRAFT_196084"/>
<comment type="cofactor">
    <cofactor evidence="1">
        <name>L-ascorbate</name>
        <dbReference type="ChEBI" id="CHEBI:38290"/>
    </cofactor>
</comment>
<dbReference type="PANTHER" id="PTHR10869">
    <property type="entry name" value="PROLYL 4-HYDROXYLASE ALPHA SUBUNIT"/>
    <property type="match status" value="1"/>
</dbReference>
<dbReference type="InterPro" id="IPR045054">
    <property type="entry name" value="P4HA-like"/>
</dbReference>
<dbReference type="InterPro" id="IPR044862">
    <property type="entry name" value="Pro_4_hyd_alph_FE2OG_OXY"/>
</dbReference>
<keyword evidence="3" id="KW-0223">Dioxygenase</keyword>
<dbReference type="InterPro" id="IPR006620">
    <property type="entry name" value="Pro_4_hyd_alph"/>
</dbReference>
<dbReference type="GO" id="GO:0031418">
    <property type="term" value="F:L-ascorbic acid binding"/>
    <property type="evidence" value="ECO:0007669"/>
    <property type="project" value="InterPro"/>
</dbReference>
<dbReference type="OrthoDB" id="420380at2759"/>
<protein>
    <recommendedName>
        <fullName evidence="6">Prolyl 4-hydroxylase alpha subunit domain-containing protein</fullName>
    </recommendedName>
</protein>
<gene>
    <name evidence="7" type="ORF">FRACYDRAFT_196084</name>
</gene>
<evidence type="ECO:0000313" key="8">
    <source>
        <dbReference type="Proteomes" id="UP000095751"/>
    </source>
</evidence>
<reference evidence="7 8" key="1">
    <citation type="submission" date="2016-09" db="EMBL/GenBank/DDBJ databases">
        <title>Extensive genetic diversity and differential bi-allelic expression allows diatom success in the polar Southern Ocean.</title>
        <authorList>
            <consortium name="DOE Joint Genome Institute"/>
            <person name="Mock T."/>
            <person name="Otillar R.P."/>
            <person name="Strauss J."/>
            <person name="Dupont C."/>
            <person name="Frickenhaus S."/>
            <person name="Maumus F."/>
            <person name="Mcmullan M."/>
            <person name="Sanges R."/>
            <person name="Schmutz J."/>
            <person name="Toseland A."/>
            <person name="Valas R."/>
            <person name="Veluchamy A."/>
            <person name="Ward B.J."/>
            <person name="Allen A."/>
            <person name="Barry K."/>
            <person name="Falciatore A."/>
            <person name="Ferrante M."/>
            <person name="Fortunato A.E."/>
            <person name="Gloeckner G."/>
            <person name="Gruber A."/>
            <person name="Hipkin R."/>
            <person name="Janech M."/>
            <person name="Kroth P."/>
            <person name="Leese F."/>
            <person name="Lindquist E."/>
            <person name="Lyon B.R."/>
            <person name="Martin J."/>
            <person name="Mayer C."/>
            <person name="Parker M."/>
            <person name="Quesneville H."/>
            <person name="Raymond J."/>
            <person name="Uhlig C."/>
            <person name="Valentin K.U."/>
            <person name="Worden A.Z."/>
            <person name="Armbrust E.V."/>
            <person name="Bowler C."/>
            <person name="Green B."/>
            <person name="Moulton V."/>
            <person name="Van Oosterhout C."/>
            <person name="Grigoriev I."/>
        </authorList>
    </citation>
    <scope>NUCLEOTIDE SEQUENCE [LARGE SCALE GENOMIC DNA]</scope>
    <source>
        <strain evidence="7 8">CCMP1102</strain>
    </source>
</reference>